<accession>A0A1Z8JTU3</accession>
<feature type="compositionally biased region" description="Basic and acidic residues" evidence="1">
    <location>
        <begin position="47"/>
        <end position="58"/>
    </location>
</feature>
<gene>
    <name evidence="2" type="ORF">CAS74_000379</name>
</gene>
<organism evidence="2 3">
    <name type="scientific">Pichia kudriavzevii</name>
    <name type="common">Yeast</name>
    <name type="synonym">Issatchenkia orientalis</name>
    <dbReference type="NCBI Taxonomy" id="4909"/>
    <lineage>
        <taxon>Eukaryota</taxon>
        <taxon>Fungi</taxon>
        <taxon>Dikarya</taxon>
        <taxon>Ascomycota</taxon>
        <taxon>Saccharomycotina</taxon>
        <taxon>Pichiomycetes</taxon>
        <taxon>Pichiales</taxon>
        <taxon>Pichiaceae</taxon>
        <taxon>Pichia</taxon>
    </lineage>
</organism>
<dbReference type="VEuPathDB" id="FungiDB:C5L36_0C03670"/>
<reference evidence="2 3" key="1">
    <citation type="submission" date="2017-05" db="EMBL/GenBank/DDBJ databases">
        <title>The Genome Sequence of Candida krusei Ckrusei653.</title>
        <authorList>
            <person name="Cuomo C."/>
            <person name="Forche A."/>
            <person name="Young S."/>
            <person name="Abouelleil A."/>
            <person name="Cao P."/>
            <person name="Chapman S."/>
            <person name="Cusick C."/>
            <person name="Shea T."/>
            <person name="Nusbaum C."/>
            <person name="Birren B."/>
        </authorList>
    </citation>
    <scope>NUCLEOTIDE SEQUENCE [LARGE SCALE GENOMIC DNA]</scope>
    <source>
        <strain evidence="2 3">Ckrusei653</strain>
    </source>
</reference>
<evidence type="ECO:0000313" key="2">
    <source>
        <dbReference type="EMBL" id="OUT23999.1"/>
    </source>
</evidence>
<dbReference type="EMBL" id="NHMM01000001">
    <property type="protein sequence ID" value="OUT23999.1"/>
    <property type="molecule type" value="Genomic_DNA"/>
</dbReference>
<dbReference type="Proteomes" id="UP000195871">
    <property type="component" value="Unassembled WGS sequence"/>
</dbReference>
<dbReference type="AlphaFoldDB" id="A0A1Z8JTU3"/>
<comment type="caution">
    <text evidence="2">The sequence shown here is derived from an EMBL/GenBank/DDBJ whole genome shotgun (WGS) entry which is preliminary data.</text>
</comment>
<feature type="region of interest" description="Disordered" evidence="1">
    <location>
        <begin position="39"/>
        <end position="58"/>
    </location>
</feature>
<evidence type="ECO:0000256" key="1">
    <source>
        <dbReference type="SAM" id="MobiDB-lite"/>
    </source>
</evidence>
<sequence length="1231" mass="143096">MFWRKHLTVLTCPGSRIECIGVSHTNVFNHRSFCSLKPNKNNKSVHKSNESPTKGHDSVRTDFKTSIIIPSTSLNIGLVEFKKQFSLFNDGTIPSRKLGEFKESIDKLILQATYDIDLQLRSIKPIIVHSLLNLTDDDFVELLVYLLSKGITILDNQVSLRVTEIMRSGNLTLKYKIIFGVSKKDVNLLSFRASLPPLYRKVMQKSFSPKVIQSIITDVYLPLRDRSKILEYLGILEDIMENTEYKRFADSVKCVLFDLKIPIAAYKMESISNNKKFDGFLRYLLSLPSTLLDIMFEKFILSNFEKVTSKTLFLYISLVYGDVSKCFPSLIGYSDIESVNYEGHKSRSTIAKDTQQIPINIYYLFFRKTISELRVQVLKNLIHDVSILGPTNEITKCFNFALFELAIELKDTKKNFHNYAMDYLSHTDFRPPRFAALPIINLKSYYSNDTAQLLNIMDTYGSDRFFTLDTDDVKEMFQDLSNPEKDQFIHILMKHKFSLPDGSIMEQWIDEKPERIQYLVPDDCDVNSIKKIISLLTPVQMFRLITKYNENFPKHTEILKVLESFNYNIEYHYAALSALKIPNAKAYTQLKTLSDYLHAEHLIDKVTEEQRLRLYNIFIKNCIQSNFASGIICASTIVPSYRDQTDTIVKLTSYVKPKRLLPVLGKHKLPVDIFMVALKSSLRNAESDFNIIYWYKLCMSYARSIEKVEEKVRFRQEVFGLLQSEIVTKGSSPMILYKLYSYAESDAFSPDWKLKVDMSETLEKYFKESLLKNDKKSEYSIVETLSTVAKYESDITLSADLISSLFGKVPDKEKIFFIKLLRNMSHTVPYVEKIGSFLHSEFRKKNPDVYDLLGLDISNPLINSPTAKRTKWMKFDNRYFSPLIEQFMQRFISKEKNISIKVMMQDSLGYMDYSKDTIKCLKFYELYHSVFTFRGKTCDLKGCDIDEFVSECKQVFNGSEDILPPYLLEPFMLHFLYTRSLSYDLQTMVKMIYIINNGDANFGKSGLWNIINSDEKQRLEAYFTEVPRCFDTFVESNVVLLYNILFSICKNSQDLSTSELMYIIDFSEYLLRKPFMSKKAKFNIMNCVFILVGKHSDLLSIFYKRMITILPEYKVSKLLITDLLYSATMNDFVNIDSILTYLIKSNDNVLMNQACESVIKRLMEEDQNVIAQELYVKYTQLVPRFKIKDIDQNMSWAKASKPNIHVDSGSEVSMQINRFKVKLYDYEKLTK</sequence>
<evidence type="ECO:0000313" key="3">
    <source>
        <dbReference type="Proteomes" id="UP000195871"/>
    </source>
</evidence>
<protein>
    <submittedName>
        <fullName evidence="2">Uncharacterized protein</fullName>
    </submittedName>
</protein>
<name>A0A1Z8JTU3_PICKU</name>
<proteinExistence type="predicted"/>